<evidence type="ECO:0000313" key="2">
    <source>
        <dbReference type="EMBL" id="APS42195.1"/>
    </source>
</evidence>
<proteinExistence type="predicted"/>
<name>A0A1L6RCD5_9LACO</name>
<feature type="region of interest" description="Disordered" evidence="1">
    <location>
        <begin position="1"/>
        <end position="24"/>
    </location>
</feature>
<dbReference type="KEGG" id="wjo:FOL01_1336"/>
<dbReference type="EMBL" id="CP014332">
    <property type="protein sequence ID" value="APS42195.1"/>
    <property type="molecule type" value="Genomic_DNA"/>
</dbReference>
<gene>
    <name evidence="2" type="ORF">FOL01_1336</name>
</gene>
<organism evidence="2 3">
    <name type="scientific">Weissella jogaejeotgali</name>
    <dbReference type="NCBI Taxonomy" id="1631871"/>
    <lineage>
        <taxon>Bacteria</taxon>
        <taxon>Bacillati</taxon>
        <taxon>Bacillota</taxon>
        <taxon>Bacilli</taxon>
        <taxon>Lactobacillales</taxon>
        <taxon>Lactobacillaceae</taxon>
        <taxon>Weissella</taxon>
    </lineage>
</organism>
<reference evidence="2 3" key="1">
    <citation type="submission" date="2016-02" db="EMBL/GenBank/DDBJ databases">
        <title>Complete Genome Sequence of Weissella jogaejeotgali FOL01.</title>
        <authorList>
            <person name="Lee J.-H."/>
            <person name="Ku H.-J."/>
        </authorList>
    </citation>
    <scope>NUCLEOTIDE SEQUENCE [LARGE SCALE GENOMIC DNA]</scope>
    <source>
        <strain evidence="2 3">FOL01</strain>
    </source>
</reference>
<dbReference type="AlphaFoldDB" id="A0A1L6RCD5"/>
<accession>A0A1L6RCD5</accession>
<sequence length="105" mass="12119">MFGNFRSAPGIKPTTIPRPGQVSPDEYSKFDKYLVPENIEQRKYRFENGYGALVTYYRPTNTYDLNQIKWIGDQNIFIDGISVDTTDKVEYIVAALNEIKSKKDD</sequence>
<dbReference type="Proteomes" id="UP000185473">
    <property type="component" value="Chromosome"/>
</dbReference>
<dbReference type="STRING" id="1631871.FOL01_1336"/>
<evidence type="ECO:0000313" key="3">
    <source>
        <dbReference type="Proteomes" id="UP000185473"/>
    </source>
</evidence>
<keyword evidence="3" id="KW-1185">Reference proteome</keyword>
<evidence type="ECO:0000256" key="1">
    <source>
        <dbReference type="SAM" id="MobiDB-lite"/>
    </source>
</evidence>
<protein>
    <submittedName>
        <fullName evidence="2">Uncharacterized protein</fullName>
    </submittedName>
</protein>